<feature type="compositionally biased region" description="Basic residues" evidence="1">
    <location>
        <begin position="97"/>
        <end position="107"/>
    </location>
</feature>
<dbReference type="SUPFAM" id="SSF46785">
    <property type="entry name" value="Winged helix' DNA-binding domain"/>
    <property type="match status" value="1"/>
</dbReference>
<feature type="compositionally biased region" description="Low complexity" evidence="1">
    <location>
        <begin position="334"/>
        <end position="345"/>
    </location>
</feature>
<evidence type="ECO:0008006" key="4">
    <source>
        <dbReference type="Google" id="ProtNLM"/>
    </source>
</evidence>
<dbReference type="InterPro" id="IPR036390">
    <property type="entry name" value="WH_DNA-bd_sf"/>
</dbReference>
<feature type="region of interest" description="Disordered" evidence="1">
    <location>
        <begin position="594"/>
        <end position="614"/>
    </location>
</feature>
<feature type="region of interest" description="Disordered" evidence="1">
    <location>
        <begin position="265"/>
        <end position="469"/>
    </location>
</feature>
<dbReference type="OrthoDB" id="2587563at2759"/>
<dbReference type="Gene3D" id="1.10.10.2670">
    <property type="entry name" value="E3 ubiquitin-protein ligase"/>
    <property type="match status" value="1"/>
</dbReference>
<gene>
    <name evidence="2" type="ORF">BG015_010177</name>
</gene>
<accession>A0A9P5V994</accession>
<dbReference type="AlphaFoldDB" id="A0A9P5V994"/>
<dbReference type="EMBL" id="JAAAUQ010000708">
    <property type="protein sequence ID" value="KAF9148116.1"/>
    <property type="molecule type" value="Genomic_DNA"/>
</dbReference>
<evidence type="ECO:0000313" key="2">
    <source>
        <dbReference type="EMBL" id="KAF9148116.1"/>
    </source>
</evidence>
<evidence type="ECO:0000313" key="3">
    <source>
        <dbReference type="Proteomes" id="UP000748756"/>
    </source>
</evidence>
<evidence type="ECO:0000256" key="1">
    <source>
        <dbReference type="SAM" id="MobiDB-lite"/>
    </source>
</evidence>
<dbReference type="InterPro" id="IPR042065">
    <property type="entry name" value="E3_ELL-like"/>
</dbReference>
<feature type="compositionally biased region" description="Low complexity" evidence="1">
    <location>
        <begin position="383"/>
        <end position="394"/>
    </location>
</feature>
<organism evidence="2 3">
    <name type="scientific">Linnemannia schmuckeri</name>
    <dbReference type="NCBI Taxonomy" id="64567"/>
    <lineage>
        <taxon>Eukaryota</taxon>
        <taxon>Fungi</taxon>
        <taxon>Fungi incertae sedis</taxon>
        <taxon>Mucoromycota</taxon>
        <taxon>Mortierellomycotina</taxon>
        <taxon>Mortierellomycetes</taxon>
        <taxon>Mortierellales</taxon>
        <taxon>Mortierellaceae</taxon>
        <taxon>Linnemannia</taxon>
    </lineage>
</organism>
<feature type="region of interest" description="Disordered" evidence="1">
    <location>
        <begin position="96"/>
        <end position="146"/>
    </location>
</feature>
<proteinExistence type="predicted"/>
<protein>
    <recommendedName>
        <fullName evidence="4">RNA polymerase II elongation factor ELL N-terminal domain-containing protein</fullName>
    </recommendedName>
</protein>
<dbReference type="Proteomes" id="UP000748756">
    <property type="component" value="Unassembled WGS sequence"/>
</dbReference>
<sequence>MPLNHNDHFVVNAADPASSRRQIIEFKLSEEALEEILNGNESIRLDLNHAKLLVGNTSYDFNHMPGINNIEVYKLPPGTKQLDLVGNISAKCTIQRTHAKQGQKKATKHEPTRTTQIIDPKDLKTKSTTGRRGQSPPRSEPPVPTATAAAAAAAAAASGTIVPLRTRIIQLIAQHPRGAEEKELMKMLKVGLEDLQSILSSIANYSGGRYVLRPETYKEVKIHDWKNYSAKQRDIVINNAIAAFDMLGLPADAPERDILRPGMIKRTSPPRVAEGNHAGNMDTSSKRRSGGGGGAGSESEGFENGRIHHSGSGGSSLKPPITQKRTSAKKSPGTTTASSLSSKIKSGGKGTGSSNTTKTSRREKAAAAAAIMDSVRNLSAVGSSTPSSSLKPPTVGGTPGMTSSPILAGRRTSVNGNGLPAVPKRGSEAKKSGTSNKDSGGVGNGYKIPKASSGTIARKPQSPSFTVPPITTQTEYEEISRQFRVKYKDMVSLRAQIDRKKELFDQLGAELEHAAGTDRELELKRKVQEAFGEDVVDRKVLRRTGEPRNGVSAKRAAEAIAEQNNHLSLRTLVDRYKTLHNEVDTMKRALCEAGAAQAERTGQTEHGSGGGGNG</sequence>
<name>A0A9P5V994_9FUNG</name>
<keyword evidence="3" id="KW-1185">Reference proteome</keyword>
<comment type="caution">
    <text evidence="2">The sequence shown here is derived from an EMBL/GenBank/DDBJ whole genome shotgun (WGS) entry which is preliminary data.</text>
</comment>
<reference evidence="2" key="1">
    <citation type="journal article" date="2020" name="Fungal Divers.">
        <title>Resolving the Mortierellaceae phylogeny through synthesis of multi-gene phylogenetics and phylogenomics.</title>
        <authorList>
            <person name="Vandepol N."/>
            <person name="Liber J."/>
            <person name="Desiro A."/>
            <person name="Na H."/>
            <person name="Kennedy M."/>
            <person name="Barry K."/>
            <person name="Grigoriev I.V."/>
            <person name="Miller A.N."/>
            <person name="O'Donnell K."/>
            <person name="Stajich J.E."/>
            <person name="Bonito G."/>
        </authorList>
    </citation>
    <scope>NUCLEOTIDE SEQUENCE</scope>
    <source>
        <strain evidence="2">NRRL 6426</strain>
    </source>
</reference>